<reference evidence="4 5" key="1">
    <citation type="submission" date="2018-09" db="EMBL/GenBank/DDBJ databases">
        <title>Draft genome of Simplicispira sp. NY-02.</title>
        <authorList>
            <person name="Im W.T."/>
        </authorList>
    </citation>
    <scope>NUCLEOTIDE SEQUENCE [LARGE SCALE GENOMIC DNA]</scope>
    <source>
        <strain evidence="4 5">NY-02</strain>
    </source>
</reference>
<evidence type="ECO:0000313" key="4">
    <source>
        <dbReference type="EMBL" id="RID98585.1"/>
    </source>
</evidence>
<evidence type="ECO:0000256" key="2">
    <source>
        <dbReference type="RuleBase" id="RU003616"/>
    </source>
</evidence>
<evidence type="ECO:0000259" key="3">
    <source>
        <dbReference type="PROSITE" id="PS01031"/>
    </source>
</evidence>
<keyword evidence="5" id="KW-1185">Reference proteome</keyword>
<dbReference type="CDD" id="cd06471">
    <property type="entry name" value="ACD_LpsHSP_like"/>
    <property type="match status" value="1"/>
</dbReference>
<dbReference type="InterPro" id="IPR031107">
    <property type="entry name" value="Small_HSP"/>
</dbReference>
<dbReference type="AlphaFoldDB" id="A0A398C696"/>
<comment type="caution">
    <text evidence="4">The sequence shown here is derived from an EMBL/GenBank/DDBJ whole genome shotgun (WGS) entry which is preliminary data.</text>
</comment>
<organism evidence="4 5">
    <name type="scientific">Simplicispira hankyongi</name>
    <dbReference type="NCBI Taxonomy" id="2315688"/>
    <lineage>
        <taxon>Bacteria</taxon>
        <taxon>Pseudomonadati</taxon>
        <taxon>Pseudomonadota</taxon>
        <taxon>Betaproteobacteria</taxon>
        <taxon>Burkholderiales</taxon>
        <taxon>Comamonadaceae</taxon>
        <taxon>Simplicispira</taxon>
    </lineage>
</organism>
<protein>
    <submittedName>
        <fullName evidence="4">Hsp20/alpha crystallin family protein</fullName>
    </submittedName>
</protein>
<evidence type="ECO:0000313" key="5">
    <source>
        <dbReference type="Proteomes" id="UP000266302"/>
    </source>
</evidence>
<dbReference type="InterPro" id="IPR008978">
    <property type="entry name" value="HSP20-like_chaperone"/>
</dbReference>
<evidence type="ECO:0000256" key="1">
    <source>
        <dbReference type="PROSITE-ProRule" id="PRU00285"/>
    </source>
</evidence>
<dbReference type="Pfam" id="PF00011">
    <property type="entry name" value="HSP20"/>
    <property type="match status" value="1"/>
</dbReference>
<sequence>MNELLPLDPFAIDPFDDALRSFMRPWRVEMPEAAPRIKLDLSEQDGSYAVKAEIPGVKKDDIDVRIDGSMVTISAEIKSEKEEKGNGGRMLRRERQEGYASRSFSLACPVDESKVEASYKDGILTLTLPKKADSSSKRIAIA</sequence>
<dbReference type="PROSITE" id="PS01031">
    <property type="entry name" value="SHSP"/>
    <property type="match status" value="1"/>
</dbReference>
<name>A0A398C696_9BURK</name>
<dbReference type="SUPFAM" id="SSF49764">
    <property type="entry name" value="HSP20-like chaperones"/>
    <property type="match status" value="1"/>
</dbReference>
<gene>
    <name evidence="4" type="ORF">D3F03_10245</name>
</gene>
<dbReference type="OrthoDB" id="9808910at2"/>
<dbReference type="EMBL" id="QXJC01000003">
    <property type="protein sequence ID" value="RID98585.1"/>
    <property type="molecule type" value="Genomic_DNA"/>
</dbReference>
<dbReference type="RefSeq" id="WP_119109250.1">
    <property type="nucleotide sequence ID" value="NZ_QXJC01000003.1"/>
</dbReference>
<dbReference type="Gene3D" id="2.60.40.790">
    <property type="match status" value="1"/>
</dbReference>
<dbReference type="Proteomes" id="UP000266302">
    <property type="component" value="Unassembled WGS sequence"/>
</dbReference>
<comment type="similarity">
    <text evidence="1 2">Belongs to the small heat shock protein (HSP20) family.</text>
</comment>
<dbReference type="InterPro" id="IPR002068">
    <property type="entry name" value="A-crystallin/Hsp20_dom"/>
</dbReference>
<accession>A0A398C696</accession>
<dbReference type="PANTHER" id="PTHR11527">
    <property type="entry name" value="HEAT-SHOCK PROTEIN 20 FAMILY MEMBER"/>
    <property type="match status" value="1"/>
</dbReference>
<feature type="domain" description="SHSP" evidence="3">
    <location>
        <begin position="28"/>
        <end position="142"/>
    </location>
</feature>
<proteinExistence type="inferred from homology"/>